<dbReference type="GO" id="GO:0005683">
    <property type="term" value="C:U7 snRNP"/>
    <property type="evidence" value="ECO:0007669"/>
    <property type="project" value="TreeGrafter"/>
</dbReference>
<feature type="compositionally biased region" description="Basic and acidic residues" evidence="1">
    <location>
        <begin position="95"/>
        <end position="105"/>
    </location>
</feature>
<sequence>MDLDPKSAEFNPLLALYSVDELPNVVPAKVYDNIAVFEANLSRTQKNATKNQAGLNPNSKKASVKSFSQRRRIQEEVERRDLTKLQLMVQQKEKAQLEDGVEKTEPTSSKKVQRKKPARNLFTSMEKLAVGPMSLLHKITSQRLRSKVYTRNFCGLRGVLVGFIAVFDRFMNLAMVDVDETFQKAPLGDVAEHQKKLTVAKLDEKLKYISLYGVEDKRSDPKCETNAGVQIYHGPQTSSIFHGGMAPLFHRHLKNVYVRGDSIVLISISDF</sequence>
<accession>H2ZQ67</accession>
<dbReference type="HOGENOM" id="CLU_065821_0_0_1"/>
<dbReference type="Gene3D" id="2.30.30.100">
    <property type="match status" value="1"/>
</dbReference>
<feature type="region of interest" description="Disordered" evidence="1">
    <location>
        <begin position="95"/>
        <end position="116"/>
    </location>
</feature>
<dbReference type="OMA" id="NDRARCK"/>
<dbReference type="Proteomes" id="UP000007875">
    <property type="component" value="Unassembled WGS sequence"/>
</dbReference>
<dbReference type="GO" id="GO:0006398">
    <property type="term" value="P:mRNA 3'-end processing by stem-loop binding and cleavage"/>
    <property type="evidence" value="ECO:0007669"/>
    <property type="project" value="TreeGrafter"/>
</dbReference>
<dbReference type="InParanoid" id="H2ZQ67"/>
<evidence type="ECO:0000313" key="3">
    <source>
        <dbReference type="Proteomes" id="UP000007875"/>
    </source>
</evidence>
<dbReference type="PANTHER" id="PTHR21415">
    <property type="entry name" value="U7 SNRNA-ASSOCIATED SM-LIKE PROTEIN LSM11"/>
    <property type="match status" value="1"/>
</dbReference>
<reference evidence="3" key="1">
    <citation type="submission" date="2003-08" db="EMBL/GenBank/DDBJ databases">
        <authorList>
            <person name="Birren B."/>
            <person name="Nusbaum C."/>
            <person name="Abebe A."/>
            <person name="Abouelleil A."/>
            <person name="Adekoya E."/>
            <person name="Ait-zahra M."/>
            <person name="Allen N."/>
            <person name="Allen T."/>
            <person name="An P."/>
            <person name="Anderson M."/>
            <person name="Anderson S."/>
            <person name="Arachchi H."/>
            <person name="Armbruster J."/>
            <person name="Bachantsang P."/>
            <person name="Baldwin J."/>
            <person name="Barry A."/>
            <person name="Bayul T."/>
            <person name="Blitshsteyn B."/>
            <person name="Bloom T."/>
            <person name="Blye J."/>
            <person name="Boguslavskiy L."/>
            <person name="Borowsky M."/>
            <person name="Boukhgalter B."/>
            <person name="Brunache A."/>
            <person name="Butler J."/>
            <person name="Calixte N."/>
            <person name="Calvo S."/>
            <person name="Camarata J."/>
            <person name="Campo K."/>
            <person name="Chang J."/>
            <person name="Cheshatsang Y."/>
            <person name="Citroen M."/>
            <person name="Collymore A."/>
            <person name="Considine T."/>
            <person name="Cook A."/>
            <person name="Cooke P."/>
            <person name="Corum B."/>
            <person name="Cuomo C."/>
            <person name="David R."/>
            <person name="Dawoe T."/>
            <person name="Degray S."/>
            <person name="Dodge S."/>
            <person name="Dooley K."/>
            <person name="Dorje P."/>
            <person name="Dorjee K."/>
            <person name="Dorris L."/>
            <person name="Duffey N."/>
            <person name="Dupes A."/>
            <person name="Elkins T."/>
            <person name="Engels R."/>
            <person name="Erickson J."/>
            <person name="Farina A."/>
            <person name="Faro S."/>
            <person name="Ferreira P."/>
            <person name="Fischer H."/>
            <person name="Fitzgerald M."/>
            <person name="Foley K."/>
            <person name="Gage D."/>
            <person name="Galagan J."/>
            <person name="Gearin G."/>
            <person name="Gnerre S."/>
            <person name="Gnirke A."/>
            <person name="Goyette A."/>
            <person name="Graham J."/>
            <person name="Grandbois E."/>
            <person name="Gyaltsen K."/>
            <person name="Hafez N."/>
            <person name="Hagopian D."/>
            <person name="Hagos B."/>
            <person name="Hall J."/>
            <person name="Hatcher B."/>
            <person name="Heller A."/>
            <person name="Higgins H."/>
            <person name="Honan T."/>
            <person name="Horn A."/>
            <person name="Houde N."/>
            <person name="Hughes L."/>
            <person name="Hulme W."/>
            <person name="Husby E."/>
            <person name="Iliev I."/>
            <person name="Jaffe D."/>
            <person name="Jones C."/>
            <person name="Kamal M."/>
            <person name="Kamat A."/>
            <person name="Kamvysselis M."/>
            <person name="Karlsson E."/>
            <person name="Kells C."/>
            <person name="Kieu A."/>
            <person name="Kisner P."/>
            <person name="Kodira C."/>
            <person name="Kulbokas E."/>
            <person name="Labutti K."/>
            <person name="Lama D."/>
            <person name="Landers T."/>
            <person name="Leger J."/>
            <person name="Levine S."/>
            <person name="Lewis D."/>
            <person name="Lewis T."/>
            <person name="Lindblad-toh K."/>
            <person name="Liu X."/>
            <person name="Lokyitsang T."/>
            <person name="Lokyitsang Y."/>
            <person name="Lucien O."/>
            <person name="Lui A."/>
            <person name="Ma L.J."/>
            <person name="Mabbitt R."/>
            <person name="Macdonald J."/>
            <person name="Maclean C."/>
            <person name="Major J."/>
            <person name="Manning J."/>
            <person name="Marabella R."/>
            <person name="Maru K."/>
            <person name="Matthews C."/>
            <person name="Mauceli E."/>
            <person name="Mccarthy M."/>
            <person name="Mcdonough S."/>
            <person name="Mcghee T."/>
            <person name="Meldrim J."/>
            <person name="Meneus L."/>
            <person name="Mesirov J."/>
            <person name="Mihalev A."/>
            <person name="Mihova T."/>
            <person name="Mikkelsen T."/>
            <person name="Mlenga V."/>
            <person name="Moru K."/>
            <person name="Mozes J."/>
            <person name="Mulrain L."/>
            <person name="Munson G."/>
            <person name="Naylor J."/>
            <person name="Newes C."/>
            <person name="Nguyen C."/>
            <person name="Nguyen N."/>
            <person name="Nguyen T."/>
            <person name="Nicol R."/>
            <person name="Nielsen C."/>
            <person name="Nizzari M."/>
            <person name="Norbu C."/>
            <person name="Norbu N."/>
            <person name="O'donnell P."/>
            <person name="Okoawo O."/>
            <person name="O'leary S."/>
            <person name="Omotosho B."/>
            <person name="O'neill K."/>
            <person name="Osman S."/>
            <person name="Parker S."/>
            <person name="Perrin D."/>
            <person name="Phunkhang P."/>
            <person name="Piqani B."/>
            <person name="Purcell S."/>
            <person name="Rachupka T."/>
            <person name="Ramasamy U."/>
            <person name="Rameau R."/>
            <person name="Ray V."/>
            <person name="Raymond C."/>
            <person name="Retta R."/>
            <person name="Richardson S."/>
            <person name="Rise C."/>
            <person name="Rodriguez J."/>
            <person name="Rogers J."/>
            <person name="Rogov P."/>
            <person name="Rutman M."/>
            <person name="Schupbach R."/>
            <person name="Seaman C."/>
            <person name="Settipalli S."/>
            <person name="Sharpe T."/>
            <person name="Sheridan J."/>
            <person name="Sherpa N."/>
            <person name="Shi J."/>
            <person name="Smirnov S."/>
            <person name="Smith C."/>
            <person name="Sougnez C."/>
            <person name="Spencer B."/>
            <person name="Stalker J."/>
            <person name="Stange-thomann N."/>
            <person name="Stavropoulos S."/>
            <person name="Stetson K."/>
            <person name="Stone C."/>
            <person name="Stone S."/>
            <person name="Stubbs M."/>
            <person name="Talamas J."/>
            <person name="Tchuinga P."/>
            <person name="Tenzing P."/>
            <person name="Tesfaye S."/>
            <person name="Theodore J."/>
            <person name="Thoulutsang Y."/>
            <person name="Topham K."/>
            <person name="Towey S."/>
            <person name="Tsamla T."/>
            <person name="Tsomo N."/>
            <person name="Vallee D."/>
            <person name="Vassiliev H."/>
            <person name="Venkataraman V."/>
            <person name="Vinson J."/>
            <person name="Vo A."/>
            <person name="Wade C."/>
            <person name="Wang S."/>
            <person name="Wangchuk T."/>
            <person name="Wangdi T."/>
            <person name="Whittaker C."/>
            <person name="Wilkinson J."/>
            <person name="Wu Y."/>
            <person name="Wyman D."/>
            <person name="Yadav S."/>
            <person name="Yang S."/>
            <person name="Yang X."/>
            <person name="Yeager S."/>
            <person name="Yee E."/>
            <person name="Young G."/>
            <person name="Zainoun J."/>
            <person name="Zembeck L."/>
            <person name="Zimmer A."/>
            <person name="Zody M."/>
            <person name="Lander E."/>
        </authorList>
    </citation>
    <scope>NUCLEOTIDE SEQUENCE [LARGE SCALE GENOMIC DNA]</scope>
</reference>
<keyword evidence="3" id="KW-1185">Reference proteome</keyword>
<protein>
    <submittedName>
        <fullName evidence="2">Uncharacterized protein</fullName>
    </submittedName>
</protein>
<dbReference type="eggNOG" id="ENOG502QS1B">
    <property type="taxonomic scope" value="Eukaryota"/>
</dbReference>
<dbReference type="GeneTree" id="ENSGT00390000012944"/>
<dbReference type="GO" id="GO:0071209">
    <property type="term" value="F:U7 snRNA binding"/>
    <property type="evidence" value="ECO:0007669"/>
    <property type="project" value="InterPro"/>
</dbReference>
<evidence type="ECO:0000313" key="2">
    <source>
        <dbReference type="Ensembl" id="ENSCSAVP00000019733.1"/>
    </source>
</evidence>
<dbReference type="InterPro" id="IPR034109">
    <property type="entry name" value="Lsm11_M"/>
</dbReference>
<organism evidence="2 3">
    <name type="scientific">Ciona savignyi</name>
    <name type="common">Pacific transparent sea squirt</name>
    <dbReference type="NCBI Taxonomy" id="51511"/>
    <lineage>
        <taxon>Eukaryota</taxon>
        <taxon>Metazoa</taxon>
        <taxon>Chordata</taxon>
        <taxon>Tunicata</taxon>
        <taxon>Ascidiacea</taxon>
        <taxon>Phlebobranchia</taxon>
        <taxon>Cionidae</taxon>
        <taxon>Ciona</taxon>
    </lineage>
</organism>
<dbReference type="CDD" id="cd01739">
    <property type="entry name" value="LSm11_M"/>
    <property type="match status" value="1"/>
</dbReference>
<name>H2ZQ67_CIOSA</name>
<evidence type="ECO:0000256" key="1">
    <source>
        <dbReference type="SAM" id="MobiDB-lite"/>
    </source>
</evidence>
<dbReference type="InterPro" id="IPR010920">
    <property type="entry name" value="LSM_dom_sf"/>
</dbReference>
<dbReference type="PANTHER" id="PTHR21415:SF1">
    <property type="entry name" value="U7 SNRNA-ASSOCIATED SM-LIKE PROTEIN LSM11"/>
    <property type="match status" value="1"/>
</dbReference>
<feature type="compositionally biased region" description="Polar residues" evidence="1">
    <location>
        <begin position="47"/>
        <end position="67"/>
    </location>
</feature>
<feature type="region of interest" description="Disordered" evidence="1">
    <location>
        <begin position="47"/>
        <end position="70"/>
    </location>
</feature>
<dbReference type="Ensembl" id="ENSCSAVT00000019946.1">
    <property type="protein sequence ID" value="ENSCSAVP00000019733.1"/>
    <property type="gene ID" value="ENSCSAVG00000011571.1"/>
</dbReference>
<reference evidence="2" key="2">
    <citation type="submission" date="2025-08" db="UniProtKB">
        <authorList>
            <consortium name="Ensembl"/>
        </authorList>
    </citation>
    <scope>IDENTIFICATION</scope>
</reference>
<dbReference type="STRING" id="51511.ENSCSAVP00000019733"/>
<dbReference type="AlphaFoldDB" id="H2ZQ67"/>
<dbReference type="InterPro" id="IPR039267">
    <property type="entry name" value="Lsm11"/>
</dbReference>
<proteinExistence type="predicted"/>
<dbReference type="SUPFAM" id="SSF50182">
    <property type="entry name" value="Sm-like ribonucleoproteins"/>
    <property type="match status" value="1"/>
</dbReference>
<reference evidence="2" key="3">
    <citation type="submission" date="2025-09" db="UniProtKB">
        <authorList>
            <consortium name="Ensembl"/>
        </authorList>
    </citation>
    <scope>IDENTIFICATION</scope>
</reference>